<accession>A0ABV1KSL6</accession>
<dbReference type="Gene3D" id="3.40.50.720">
    <property type="entry name" value="NAD(P)-binding Rossmann-like Domain"/>
    <property type="match status" value="1"/>
</dbReference>
<dbReference type="InterPro" id="IPR036291">
    <property type="entry name" value="NAD(P)-bd_dom_sf"/>
</dbReference>
<evidence type="ECO:0000256" key="2">
    <source>
        <dbReference type="ARBA" id="ARBA00023027"/>
    </source>
</evidence>
<dbReference type="InterPro" id="IPR013118">
    <property type="entry name" value="Mannitol_DH_C"/>
</dbReference>
<dbReference type="Proteomes" id="UP001493487">
    <property type="component" value="Unassembled WGS sequence"/>
</dbReference>
<feature type="domain" description="Mannitol dehydrogenase N-terminal" evidence="4">
    <location>
        <begin position="3"/>
        <end position="200"/>
    </location>
</feature>
<comment type="caution">
    <text evidence="6">The sequence shown here is derived from an EMBL/GenBank/DDBJ whole genome shotgun (WGS) entry which is preliminary data.</text>
</comment>
<dbReference type="Pfam" id="PF01232">
    <property type="entry name" value="Mannitol_dh"/>
    <property type="match status" value="1"/>
</dbReference>
<dbReference type="EMBL" id="JASKHM010000006">
    <property type="protein sequence ID" value="MEQ4483105.1"/>
    <property type="molecule type" value="Genomic_DNA"/>
</dbReference>
<dbReference type="PANTHER" id="PTHR30524">
    <property type="entry name" value="MANNITOL-1-PHOSPHATE 5-DEHYDROGENASE"/>
    <property type="match status" value="1"/>
</dbReference>
<evidence type="ECO:0000256" key="3">
    <source>
        <dbReference type="ARBA" id="ARBA00048615"/>
    </source>
</evidence>
<dbReference type="SUPFAM" id="SSF48179">
    <property type="entry name" value="6-phosphogluconate dehydrogenase C-terminal domain-like"/>
    <property type="match status" value="1"/>
</dbReference>
<proteinExistence type="predicted"/>
<dbReference type="RefSeq" id="WP_232184221.1">
    <property type="nucleotide sequence ID" value="NZ_JAIOAP010000002.1"/>
</dbReference>
<feature type="domain" description="Mannitol dehydrogenase C-terminal" evidence="5">
    <location>
        <begin position="212"/>
        <end position="345"/>
    </location>
</feature>
<evidence type="ECO:0000313" key="6">
    <source>
        <dbReference type="EMBL" id="MEQ4483105.1"/>
    </source>
</evidence>
<comment type="catalytic activity">
    <reaction evidence="3">
        <text>D-mannitol 1-phosphate + NAD(+) = beta-D-fructose 6-phosphate + NADH + H(+)</text>
        <dbReference type="Rhea" id="RHEA:19661"/>
        <dbReference type="ChEBI" id="CHEBI:15378"/>
        <dbReference type="ChEBI" id="CHEBI:57540"/>
        <dbReference type="ChEBI" id="CHEBI:57634"/>
        <dbReference type="ChEBI" id="CHEBI:57945"/>
        <dbReference type="ChEBI" id="CHEBI:61381"/>
        <dbReference type="EC" id="1.1.1.17"/>
    </reaction>
</comment>
<dbReference type="Gene3D" id="1.10.1040.10">
    <property type="entry name" value="N-(1-d-carboxylethyl)-l-norvaline Dehydrogenase, domain 2"/>
    <property type="match status" value="1"/>
</dbReference>
<evidence type="ECO:0000256" key="1">
    <source>
        <dbReference type="ARBA" id="ARBA00023002"/>
    </source>
</evidence>
<dbReference type="PANTHER" id="PTHR30524:SF0">
    <property type="entry name" value="ALTRONATE OXIDOREDUCTASE-RELATED"/>
    <property type="match status" value="1"/>
</dbReference>
<gene>
    <name evidence="6" type="ORF">QJS35_11925</name>
</gene>
<reference evidence="6 7" key="1">
    <citation type="journal article" date="2023" name="Genome Announc.">
        <title>Pan-Genome Analyses of the Genus Cohnella and Proposal of the Novel Species Cohnella silvisoli sp. nov., Isolated from Forest Soil.</title>
        <authorList>
            <person name="Wang C."/>
            <person name="Mao L."/>
            <person name="Bao G."/>
            <person name="Zhu H."/>
        </authorList>
    </citation>
    <scope>NUCLEOTIDE SEQUENCE [LARGE SCALE GENOMIC DNA]</scope>
    <source>
        <strain evidence="6 7">NL03-T5-1</strain>
    </source>
</reference>
<keyword evidence="2" id="KW-0520">NAD</keyword>
<evidence type="ECO:0000259" key="5">
    <source>
        <dbReference type="Pfam" id="PF08125"/>
    </source>
</evidence>
<dbReference type="Pfam" id="PF08125">
    <property type="entry name" value="Mannitol_dh_C"/>
    <property type="match status" value="1"/>
</dbReference>
<dbReference type="SUPFAM" id="SSF51735">
    <property type="entry name" value="NAD(P)-binding Rossmann-fold domains"/>
    <property type="match status" value="1"/>
</dbReference>
<name>A0ABV1KSL6_9BACL</name>
<keyword evidence="7" id="KW-1185">Reference proteome</keyword>
<keyword evidence="1" id="KW-0560">Oxidoreductase</keyword>
<dbReference type="InterPro" id="IPR013131">
    <property type="entry name" value="Mannitol_DH_N"/>
</dbReference>
<protein>
    <submittedName>
        <fullName evidence="6">Mannitol dehydrogenase</fullName>
    </submittedName>
</protein>
<evidence type="ECO:0000313" key="7">
    <source>
        <dbReference type="Proteomes" id="UP001493487"/>
    </source>
</evidence>
<dbReference type="InterPro" id="IPR013328">
    <property type="entry name" value="6PGD_dom2"/>
</dbReference>
<dbReference type="InterPro" id="IPR008927">
    <property type="entry name" value="6-PGluconate_DH-like_C_sf"/>
</dbReference>
<sequence>MKGVIFGAGKIARGFVAHLLQAGGYEVTFVEVNPSLVQLMNKQQKYRVHVMGASDKNAIISDYECLQLQDTDKVAKALRGADVAFTSVGGKHLTALGLTLGDAFGRLFEDPNWTRPLTLVTCENWKEPALSLREAIRSVLPAEAARRFDDQIGVTEAVVMRSAVEPTPEQAAEDPLGVYVQDYWELPVDRERFRGTPPSIPGVRYIDGFAGFLERKFYTYNAANGTVSYLGCLRGHRLIAEAASDPEIVRILDGVYRETGKALARKYGILETEQLAFADSSRRKLQDRSIIDYVERNARDPIRKLGQDDRLVGSARLCMNYGVQPVSLATAIAAAIYYESGNPDDPSAPELKRRLTEEGIDSILYHVCGLPAEDPLAALVKEGIADLKRKGWLK</sequence>
<organism evidence="6 7">
    <name type="scientific">Cohnella silvisoli</name>
    <dbReference type="NCBI Taxonomy" id="2873699"/>
    <lineage>
        <taxon>Bacteria</taxon>
        <taxon>Bacillati</taxon>
        <taxon>Bacillota</taxon>
        <taxon>Bacilli</taxon>
        <taxon>Bacillales</taxon>
        <taxon>Paenibacillaceae</taxon>
        <taxon>Cohnella</taxon>
    </lineage>
</organism>
<evidence type="ECO:0000259" key="4">
    <source>
        <dbReference type="Pfam" id="PF01232"/>
    </source>
</evidence>